<dbReference type="PANTHER" id="PTHR47510:SF3">
    <property type="entry name" value="ENDO_EXONUCLEASE_PHOSPHATASE DOMAIN-CONTAINING PROTEIN"/>
    <property type="match status" value="1"/>
</dbReference>
<reference evidence="1" key="1">
    <citation type="submission" date="2023-04" db="EMBL/GenBank/DDBJ databases">
        <title>Chromosome-level genome of Chaenocephalus aceratus.</title>
        <authorList>
            <person name="Park H."/>
        </authorList>
    </citation>
    <scope>NUCLEOTIDE SEQUENCE</scope>
    <source>
        <strain evidence="1">DE</strain>
        <tissue evidence="1">Muscle</tissue>
    </source>
</reference>
<proteinExistence type="predicted"/>
<gene>
    <name evidence="1" type="ORF">KUDE01_005746</name>
</gene>
<dbReference type="PANTHER" id="PTHR47510">
    <property type="entry name" value="REVERSE TRANSCRIPTASE DOMAIN-CONTAINING PROTEIN"/>
    <property type="match status" value="1"/>
</dbReference>
<sequence length="133" mass="15212">MAARECAAALSSPVPCLFVLRQSKPITKHIDTWPDDALSRLQDCFSSTEWSIFENQDLSDYTRAVLSYISYCAGNVTVRKRTRVFPNQKPWMTGEVRLLIRERNATFRSGDREKYSTARGNLKRGIKAAKESY</sequence>
<dbReference type="AlphaFoldDB" id="A0AAD9CKG7"/>
<dbReference type="Proteomes" id="UP001228049">
    <property type="component" value="Unassembled WGS sequence"/>
</dbReference>
<organism evidence="1 2">
    <name type="scientific">Dissostichus eleginoides</name>
    <name type="common">Patagonian toothfish</name>
    <name type="synonym">Dissostichus amissus</name>
    <dbReference type="NCBI Taxonomy" id="100907"/>
    <lineage>
        <taxon>Eukaryota</taxon>
        <taxon>Metazoa</taxon>
        <taxon>Chordata</taxon>
        <taxon>Craniata</taxon>
        <taxon>Vertebrata</taxon>
        <taxon>Euteleostomi</taxon>
        <taxon>Actinopterygii</taxon>
        <taxon>Neopterygii</taxon>
        <taxon>Teleostei</taxon>
        <taxon>Neoteleostei</taxon>
        <taxon>Acanthomorphata</taxon>
        <taxon>Eupercaria</taxon>
        <taxon>Perciformes</taxon>
        <taxon>Notothenioidei</taxon>
        <taxon>Nototheniidae</taxon>
        <taxon>Dissostichus</taxon>
    </lineage>
</organism>
<accession>A0AAD9CKG7</accession>
<dbReference type="EMBL" id="JASDAP010000005">
    <property type="protein sequence ID" value="KAK1902786.1"/>
    <property type="molecule type" value="Genomic_DNA"/>
</dbReference>
<evidence type="ECO:0000313" key="1">
    <source>
        <dbReference type="EMBL" id="KAK1902786.1"/>
    </source>
</evidence>
<name>A0AAD9CKG7_DISEL</name>
<evidence type="ECO:0000313" key="2">
    <source>
        <dbReference type="Proteomes" id="UP001228049"/>
    </source>
</evidence>
<keyword evidence="2" id="KW-1185">Reference proteome</keyword>
<protein>
    <submittedName>
        <fullName evidence="1">Dynein heavy chain 14 axonemal</fullName>
    </submittedName>
</protein>
<comment type="caution">
    <text evidence="1">The sequence shown here is derived from an EMBL/GenBank/DDBJ whole genome shotgun (WGS) entry which is preliminary data.</text>
</comment>